<reference evidence="2 4" key="1">
    <citation type="journal article" date="2009" name="PLoS Biol.">
        <title>Lineage-specific biology revealed by a finished genome assembly of the mouse.</title>
        <authorList>
            <consortium name="Mouse Genome Sequencing Consortium"/>
            <person name="Church D.M."/>
            <person name="Goodstadt L."/>
            <person name="Hillier L.W."/>
            <person name="Zody M.C."/>
            <person name="Goldstein S."/>
            <person name="She X."/>
            <person name="Bult C.J."/>
            <person name="Agarwala R."/>
            <person name="Cherry J.L."/>
            <person name="DiCuccio M."/>
            <person name="Hlavina W."/>
            <person name="Kapustin Y."/>
            <person name="Meric P."/>
            <person name="Maglott D."/>
            <person name="Birtle Z."/>
            <person name="Marques A.C."/>
            <person name="Graves T."/>
            <person name="Zhou S."/>
            <person name="Teague B."/>
            <person name="Potamousis K."/>
            <person name="Churas C."/>
            <person name="Place M."/>
            <person name="Herschleb J."/>
            <person name="Runnheim R."/>
            <person name="Forrest D."/>
            <person name="Amos-Landgraf J."/>
            <person name="Schwartz D.C."/>
            <person name="Cheng Z."/>
            <person name="Lindblad-Toh K."/>
            <person name="Eichler E.E."/>
            <person name="Ponting C.P."/>
        </authorList>
    </citation>
    <scope>NUCLEOTIDE SEQUENCE [LARGE SCALE GENOMIC DNA]</scope>
    <source>
        <strain evidence="2 4">C57BL/6J</strain>
    </source>
</reference>
<reference evidence="2 4" key="2">
    <citation type="journal article" date="2011" name="PLoS Biol.">
        <title>Modernizing reference genome assemblies.</title>
        <authorList>
            <person name="Church D.M."/>
            <person name="Schneider V.A."/>
            <person name="Graves T."/>
            <person name="Auger K."/>
            <person name="Cunningham F."/>
            <person name="Bouk N."/>
            <person name="Chen H.C."/>
            <person name="Agarwala R."/>
            <person name="McLaren W.M."/>
            <person name="Ritchie G.R."/>
            <person name="Albracht D."/>
            <person name="Kremitzki M."/>
            <person name="Rock S."/>
            <person name="Kotkiewicz H."/>
            <person name="Kremitzki C."/>
            <person name="Wollam A."/>
            <person name="Trani L."/>
            <person name="Fulton L."/>
            <person name="Fulton R."/>
            <person name="Matthews L."/>
            <person name="Whitehead S."/>
            <person name="Chow W."/>
            <person name="Torrance J."/>
            <person name="Dunn M."/>
            <person name="Harden G."/>
            <person name="Threadgold G."/>
            <person name="Wood J."/>
            <person name="Collins J."/>
            <person name="Heath P."/>
            <person name="Griffiths G."/>
            <person name="Pelan S."/>
            <person name="Grafham D."/>
            <person name="Eichler E.E."/>
            <person name="Weinstock G."/>
            <person name="Mardis E.R."/>
            <person name="Wilson R.K."/>
            <person name="Howe K."/>
            <person name="Flicek P."/>
            <person name="Hubbard T."/>
        </authorList>
    </citation>
    <scope>NUCLEOTIDE SEQUENCE [LARGE SCALE GENOMIC DNA]</scope>
    <source>
        <strain evidence="2 4">C57BL/6J</strain>
    </source>
</reference>
<keyword evidence="4" id="KW-1185">Reference proteome</keyword>
<evidence type="ECO:0000313" key="2">
    <source>
        <dbReference type="Ensembl" id="ENSMUSP00000115041.2"/>
    </source>
</evidence>
<reference evidence="2" key="4">
    <citation type="submission" date="2025-09" db="UniProtKB">
        <authorList>
            <consortium name="Ensembl"/>
        </authorList>
    </citation>
    <scope>IDENTIFICATION</scope>
    <source>
        <strain evidence="2">C57BL/6J</strain>
    </source>
</reference>
<evidence type="ECO:0000313" key="3">
    <source>
        <dbReference type="MGI" id="MGI:1352508"/>
    </source>
</evidence>
<dbReference type="SMR" id="D3YXB2"/>
<dbReference type="Ensembl" id="ENSMUST00000145092.8">
    <property type="protein sequence ID" value="ENSMUSP00000115041.2"/>
    <property type="gene ID" value="ENSMUSG00000025920.20"/>
</dbReference>
<dbReference type="MGI" id="MGI:1352508">
    <property type="gene designation" value="Stau2"/>
</dbReference>
<dbReference type="Gene3D" id="3.30.160.20">
    <property type="match status" value="1"/>
</dbReference>
<dbReference type="ProteomicsDB" id="313939"/>
<accession>D3YXB2</accession>
<gene>
    <name evidence="2 3" type="primary">Stau2</name>
</gene>
<proteinExistence type="predicted"/>
<evidence type="ECO:0000256" key="1">
    <source>
        <dbReference type="SAM" id="MobiDB-lite"/>
    </source>
</evidence>
<evidence type="ECO:0000313" key="4">
    <source>
        <dbReference type="Proteomes" id="UP000000589"/>
    </source>
</evidence>
<organism evidence="2 4">
    <name type="scientific">Mus musculus</name>
    <name type="common">Mouse</name>
    <dbReference type="NCBI Taxonomy" id="10090"/>
    <lineage>
        <taxon>Eukaryota</taxon>
        <taxon>Metazoa</taxon>
        <taxon>Chordata</taxon>
        <taxon>Craniata</taxon>
        <taxon>Vertebrata</taxon>
        <taxon>Euteleostomi</taxon>
        <taxon>Mammalia</taxon>
        <taxon>Eutheria</taxon>
        <taxon>Euarchontoglires</taxon>
        <taxon>Glires</taxon>
        <taxon>Rodentia</taxon>
        <taxon>Myomorpha</taxon>
        <taxon>Muroidea</taxon>
        <taxon>Muridae</taxon>
        <taxon>Murinae</taxon>
        <taxon>Mus</taxon>
        <taxon>Mus</taxon>
    </lineage>
</organism>
<dbReference type="PANTHER" id="PTHR46054:SF1">
    <property type="entry name" value="DOUBLE-STRANDED RNA-BINDING PROTEIN STAUFEN HOMOLOG 2"/>
    <property type="match status" value="1"/>
</dbReference>
<dbReference type="SUPFAM" id="SSF54768">
    <property type="entry name" value="dsRNA-binding domain-like"/>
    <property type="match status" value="1"/>
</dbReference>
<dbReference type="ExpressionAtlas" id="D3YXB2">
    <property type="expression patterns" value="baseline and differential"/>
</dbReference>
<reference evidence="2" key="3">
    <citation type="submission" date="2025-08" db="UniProtKB">
        <authorList>
            <consortium name="Ensembl"/>
        </authorList>
    </citation>
    <scope>IDENTIFICATION</scope>
    <source>
        <strain evidence="2">C57BL/6J</strain>
    </source>
</reference>
<dbReference type="Bgee" id="ENSMUSG00000025920">
    <property type="expression patterns" value="Expressed in embryonic brain and 265 other cell types or tissues"/>
</dbReference>
<dbReference type="GeneTree" id="ENSGT00940000154977"/>
<feature type="region of interest" description="Disordered" evidence="1">
    <location>
        <begin position="40"/>
        <end position="61"/>
    </location>
</feature>
<name>D3YXB2_MOUSE</name>
<feature type="compositionally biased region" description="Low complexity" evidence="1">
    <location>
        <begin position="44"/>
        <end position="61"/>
    </location>
</feature>
<dbReference type="PANTHER" id="PTHR46054">
    <property type="entry name" value="MATERNAL EFFECT PROTEIN STAUFEN"/>
    <property type="match status" value="1"/>
</dbReference>
<protein>
    <submittedName>
        <fullName evidence="2">Staufen double-stranded RNA binding protein 2</fullName>
    </submittedName>
</protein>
<dbReference type="AGR" id="MGI:1352508"/>
<dbReference type="Proteomes" id="UP000000589">
    <property type="component" value="Chromosome 1"/>
</dbReference>
<dbReference type="VEuPathDB" id="HostDB:ENSMUSG00000025920"/>
<dbReference type="AlphaFoldDB" id="D3YXB2"/>
<dbReference type="Antibodypedia" id="1305">
    <property type="antibodies" value="243 antibodies from 25 providers"/>
</dbReference>
<dbReference type="InterPro" id="IPR051740">
    <property type="entry name" value="DRBM-containing_protein"/>
</dbReference>
<sequence length="93" mass="10305">MLQINQMFSVQLSLGEQTWESEGSSIKKAQQAVANKALTESTLPKPVQKPPKSNVNNNPVGKLKETVLSPAHEVMIVGITHYSADNFFLHWCL</sequence>